<name>A0AAU6WU94_9FLAO</name>
<dbReference type="InterPro" id="IPR022764">
    <property type="entry name" value="Peptidase_S54_rhomboid_dom"/>
</dbReference>
<evidence type="ECO:0000313" key="8">
    <source>
        <dbReference type="Proteomes" id="UP001463665"/>
    </source>
</evidence>
<dbReference type="InterPro" id="IPR035952">
    <property type="entry name" value="Rhomboid-like_sf"/>
</dbReference>
<dbReference type="GO" id="GO:0004252">
    <property type="term" value="F:serine-type endopeptidase activity"/>
    <property type="evidence" value="ECO:0007669"/>
    <property type="project" value="InterPro"/>
</dbReference>
<keyword evidence="2 5" id="KW-0812">Transmembrane</keyword>
<evidence type="ECO:0000256" key="4">
    <source>
        <dbReference type="ARBA" id="ARBA00023136"/>
    </source>
</evidence>
<dbReference type="GO" id="GO:0016020">
    <property type="term" value="C:membrane"/>
    <property type="evidence" value="ECO:0007669"/>
    <property type="project" value="UniProtKB-SubCell"/>
</dbReference>
<keyword evidence="7" id="KW-0645">Protease</keyword>
<evidence type="ECO:0000256" key="5">
    <source>
        <dbReference type="SAM" id="Phobius"/>
    </source>
</evidence>
<keyword evidence="7" id="KW-0378">Hydrolase</keyword>
<keyword evidence="8" id="KW-1185">Reference proteome</keyword>
<dbReference type="AlphaFoldDB" id="A0AAU6WU94"/>
<evidence type="ECO:0000256" key="2">
    <source>
        <dbReference type="ARBA" id="ARBA00022692"/>
    </source>
</evidence>
<evidence type="ECO:0000259" key="6">
    <source>
        <dbReference type="Pfam" id="PF01694"/>
    </source>
</evidence>
<dbReference type="RefSeq" id="WP_345767761.1">
    <property type="nucleotide sequence ID" value="NZ_CP154834.1"/>
</dbReference>
<accession>A0AAU6WU94</accession>
<dbReference type="EC" id="3.4.21.105" evidence="7"/>
<protein>
    <submittedName>
        <fullName evidence="7">Rhomboid family intramembrane serine protease</fullName>
        <ecNumber evidence="7">3.4.21.105</ecNumber>
    </submittedName>
</protein>
<dbReference type="Gene3D" id="1.20.1540.10">
    <property type="entry name" value="Rhomboid-like"/>
    <property type="match status" value="1"/>
</dbReference>
<organism evidence="7 8">
    <name type="scientific">Chryseobacterium endophyticum</name>
    <dbReference type="NCBI Taxonomy" id="1854762"/>
    <lineage>
        <taxon>Bacteria</taxon>
        <taxon>Pseudomonadati</taxon>
        <taxon>Bacteroidota</taxon>
        <taxon>Flavobacteriia</taxon>
        <taxon>Flavobacteriales</taxon>
        <taxon>Weeksellaceae</taxon>
        <taxon>Chryseobacterium group</taxon>
        <taxon>Chryseobacterium</taxon>
    </lineage>
</organism>
<evidence type="ECO:0000313" key="7">
    <source>
        <dbReference type="EMBL" id="XAO76414.1"/>
    </source>
</evidence>
<evidence type="ECO:0000256" key="3">
    <source>
        <dbReference type="ARBA" id="ARBA00022989"/>
    </source>
</evidence>
<comment type="subcellular location">
    <subcellularLocation>
        <location evidence="1">Membrane</location>
        <topology evidence="1">Multi-pass membrane protein</topology>
    </subcellularLocation>
</comment>
<dbReference type="Pfam" id="PF01694">
    <property type="entry name" value="Rhomboid"/>
    <property type="match status" value="1"/>
</dbReference>
<dbReference type="Proteomes" id="UP001463665">
    <property type="component" value="Chromosome"/>
</dbReference>
<evidence type="ECO:0000256" key="1">
    <source>
        <dbReference type="ARBA" id="ARBA00004141"/>
    </source>
</evidence>
<sequence length="38" mass="4201">MGDGIGIMHILFNMFTLFSFGPILEQSLGEKNILSCIL</sequence>
<dbReference type="GO" id="GO:0006508">
    <property type="term" value="P:proteolysis"/>
    <property type="evidence" value="ECO:0007669"/>
    <property type="project" value="UniProtKB-KW"/>
</dbReference>
<dbReference type="SUPFAM" id="SSF144091">
    <property type="entry name" value="Rhomboid-like"/>
    <property type="match status" value="1"/>
</dbReference>
<reference evidence="7 8" key="1">
    <citation type="submission" date="2024-04" db="EMBL/GenBank/DDBJ databases">
        <title>Genome sequencing and assembly of rice foliar adapted Chryseobacterium endophyticum OsEnb-ALM-A6.</title>
        <authorList>
            <person name="Kumar S."/>
            <person name="Javed M."/>
            <person name="Chouhan V."/>
            <person name="Charishma K."/>
            <person name="Patel A."/>
            <person name="Kumar M."/>
            <person name="Sahu K.P."/>
            <person name="Kumar A."/>
        </authorList>
    </citation>
    <scope>NUCLEOTIDE SEQUENCE [LARGE SCALE GENOMIC DNA]</scope>
    <source>
        <strain evidence="7 8">OsEnb-ALM-A6</strain>
    </source>
</reference>
<feature type="domain" description="Peptidase S54 rhomboid" evidence="6">
    <location>
        <begin position="5"/>
        <end position="35"/>
    </location>
</feature>
<feature type="transmembrane region" description="Helical" evidence="5">
    <location>
        <begin position="6"/>
        <end position="24"/>
    </location>
</feature>
<keyword evidence="3 5" id="KW-1133">Transmembrane helix</keyword>
<gene>
    <name evidence="7" type="ORF">AAFP95_02995</name>
</gene>
<dbReference type="EMBL" id="CP154834">
    <property type="protein sequence ID" value="XAO76414.1"/>
    <property type="molecule type" value="Genomic_DNA"/>
</dbReference>
<keyword evidence="4 5" id="KW-0472">Membrane</keyword>
<proteinExistence type="predicted"/>